<reference evidence="2" key="1">
    <citation type="journal article" date="2023" name="DNA Res.">
        <title>Chromosome-level genome assembly of Phrynocephalus forsythii using third-generation DNA sequencing and Hi-C analysis.</title>
        <authorList>
            <person name="Qi Y."/>
            <person name="Zhao W."/>
            <person name="Zhao Y."/>
            <person name="Niu C."/>
            <person name="Cao S."/>
            <person name="Zhang Y."/>
        </authorList>
    </citation>
    <scope>NUCLEOTIDE SEQUENCE</scope>
    <source>
        <tissue evidence="2">Muscle</tissue>
    </source>
</reference>
<evidence type="ECO:0000313" key="3">
    <source>
        <dbReference type="Proteomes" id="UP001142489"/>
    </source>
</evidence>
<feature type="non-terminal residue" evidence="2">
    <location>
        <position position="1"/>
    </location>
</feature>
<evidence type="ECO:0000313" key="2">
    <source>
        <dbReference type="EMBL" id="KAJ7335254.1"/>
    </source>
</evidence>
<proteinExistence type="predicted"/>
<gene>
    <name evidence="2" type="ORF">JRQ81_013195</name>
</gene>
<dbReference type="Proteomes" id="UP001142489">
    <property type="component" value="Unassembled WGS sequence"/>
</dbReference>
<protein>
    <submittedName>
        <fullName evidence="2">Uncharacterized protein</fullName>
    </submittedName>
</protein>
<evidence type="ECO:0000256" key="1">
    <source>
        <dbReference type="SAM" id="MobiDB-lite"/>
    </source>
</evidence>
<dbReference type="AlphaFoldDB" id="A0A9Q0XYN8"/>
<sequence>QKQKAHGQRACIPQTTMSTQHGEKTSWQRQIGTQKQPARRQIPGERTEEQQ</sequence>
<dbReference type="EMBL" id="JAPFRF010000004">
    <property type="protein sequence ID" value="KAJ7335254.1"/>
    <property type="molecule type" value="Genomic_DNA"/>
</dbReference>
<organism evidence="2 3">
    <name type="scientific">Phrynocephalus forsythii</name>
    <dbReference type="NCBI Taxonomy" id="171643"/>
    <lineage>
        <taxon>Eukaryota</taxon>
        <taxon>Metazoa</taxon>
        <taxon>Chordata</taxon>
        <taxon>Craniata</taxon>
        <taxon>Vertebrata</taxon>
        <taxon>Euteleostomi</taxon>
        <taxon>Lepidosauria</taxon>
        <taxon>Squamata</taxon>
        <taxon>Bifurcata</taxon>
        <taxon>Unidentata</taxon>
        <taxon>Episquamata</taxon>
        <taxon>Toxicofera</taxon>
        <taxon>Iguania</taxon>
        <taxon>Acrodonta</taxon>
        <taxon>Agamidae</taxon>
        <taxon>Agaminae</taxon>
        <taxon>Phrynocephalus</taxon>
    </lineage>
</organism>
<feature type="compositionally biased region" description="Basic and acidic residues" evidence="1">
    <location>
        <begin position="42"/>
        <end position="51"/>
    </location>
</feature>
<comment type="caution">
    <text evidence="2">The sequence shown here is derived from an EMBL/GenBank/DDBJ whole genome shotgun (WGS) entry which is preliminary data.</text>
</comment>
<name>A0A9Q0XYN8_9SAUR</name>
<feature type="compositionally biased region" description="Polar residues" evidence="1">
    <location>
        <begin position="27"/>
        <end position="36"/>
    </location>
</feature>
<feature type="region of interest" description="Disordered" evidence="1">
    <location>
        <begin position="1"/>
        <end position="51"/>
    </location>
</feature>
<keyword evidence="3" id="KW-1185">Reference proteome</keyword>
<accession>A0A9Q0XYN8</accession>